<name>A0ABT8D2X0_9RHOB</name>
<dbReference type="SUPFAM" id="SSF54665">
    <property type="entry name" value="CO dehydrogenase molybdoprotein N-domain-like"/>
    <property type="match status" value="1"/>
</dbReference>
<dbReference type="EMBL" id="JAUFRC010000001">
    <property type="protein sequence ID" value="MDN3710671.1"/>
    <property type="molecule type" value="Genomic_DNA"/>
</dbReference>
<evidence type="ECO:0000313" key="3">
    <source>
        <dbReference type="Proteomes" id="UP001243846"/>
    </source>
</evidence>
<dbReference type="PANTHER" id="PTHR47495">
    <property type="entry name" value="ALDEHYDE DEHYDROGENASE"/>
    <property type="match status" value="1"/>
</dbReference>
<accession>A0ABT8D2X0</accession>
<dbReference type="PANTHER" id="PTHR47495:SF2">
    <property type="entry name" value="ALDEHYDE DEHYDROGENASE"/>
    <property type="match status" value="1"/>
</dbReference>
<comment type="caution">
    <text evidence="2">The sequence shown here is derived from an EMBL/GenBank/DDBJ whole genome shotgun (WGS) entry which is preliminary data.</text>
</comment>
<dbReference type="Gene3D" id="3.90.1170.50">
    <property type="entry name" value="Aldehyde oxidase/xanthine dehydrogenase, a/b hammerhead"/>
    <property type="match status" value="1"/>
</dbReference>
<dbReference type="InterPro" id="IPR052516">
    <property type="entry name" value="N-heterocyclic_Hydroxylase"/>
</dbReference>
<keyword evidence="3" id="KW-1185">Reference proteome</keyword>
<dbReference type="Proteomes" id="UP001243846">
    <property type="component" value="Unassembled WGS sequence"/>
</dbReference>
<protein>
    <recommendedName>
        <fullName evidence="1">Aldehyde oxidase/xanthine dehydrogenase a/b hammerhead domain-containing protein</fullName>
    </recommendedName>
</protein>
<gene>
    <name evidence="2" type="ORF">QWZ10_00415</name>
</gene>
<evidence type="ECO:0000313" key="2">
    <source>
        <dbReference type="EMBL" id="MDN3710671.1"/>
    </source>
</evidence>
<organism evidence="2 3">
    <name type="scientific">Paracoccus cavernae</name>
    <dbReference type="NCBI Taxonomy" id="1571207"/>
    <lineage>
        <taxon>Bacteria</taxon>
        <taxon>Pseudomonadati</taxon>
        <taxon>Pseudomonadota</taxon>
        <taxon>Alphaproteobacteria</taxon>
        <taxon>Rhodobacterales</taxon>
        <taxon>Paracoccaceae</taxon>
        <taxon>Paracoccus</taxon>
    </lineage>
</organism>
<dbReference type="SMART" id="SM01008">
    <property type="entry name" value="Ald_Xan_dh_C"/>
    <property type="match status" value="1"/>
</dbReference>
<evidence type="ECO:0000259" key="1">
    <source>
        <dbReference type="SMART" id="SM01008"/>
    </source>
</evidence>
<sequence length="117" mass="12608">MLKQEVQALDIRAKTTGQAVYGIDAKVEGMVYGAPILPPTRNVCTISALDDSAAKAVKGFRQVLRLDDPSGTTAGWAMVIADSHWAALKASELVTVTYDLPPKQQSPRPRSRPRTCA</sequence>
<dbReference type="InterPro" id="IPR000674">
    <property type="entry name" value="Ald_Oxase/Xan_DH_a/b"/>
</dbReference>
<feature type="domain" description="Aldehyde oxidase/xanthine dehydrogenase a/b hammerhead" evidence="1">
    <location>
        <begin position="16"/>
        <end position="102"/>
    </location>
</feature>
<proteinExistence type="predicted"/>
<dbReference type="InterPro" id="IPR036856">
    <property type="entry name" value="Ald_Oxase/Xan_DH_a/b_sf"/>
</dbReference>
<reference evidence="3" key="1">
    <citation type="journal article" date="2019" name="Int. J. Syst. Evol. Microbiol.">
        <title>The Global Catalogue of Microorganisms (GCM) 10K type strain sequencing project: providing services to taxonomists for standard genome sequencing and annotation.</title>
        <authorList>
            <consortium name="The Broad Institute Genomics Platform"/>
            <consortium name="The Broad Institute Genome Sequencing Center for Infectious Disease"/>
            <person name="Wu L."/>
            <person name="Ma J."/>
        </authorList>
    </citation>
    <scope>NUCLEOTIDE SEQUENCE [LARGE SCALE GENOMIC DNA]</scope>
    <source>
        <strain evidence="3">CECT 8482</strain>
    </source>
</reference>